<dbReference type="PROSITE" id="PS00092">
    <property type="entry name" value="N6_MTASE"/>
    <property type="match status" value="1"/>
</dbReference>
<dbReference type="EMBL" id="CP003924">
    <property type="protein sequence ID" value="AGS34735.1"/>
    <property type="molecule type" value="Genomic_DNA"/>
</dbReference>
<reference evidence="7 8" key="1">
    <citation type="submission" date="2012-11" db="EMBL/GenBank/DDBJ databases">
        <title>The complete genome sequence of Corynebacterium maris Coryn-1 (=DSM 45190).</title>
        <authorList>
            <person name="Schaffert L."/>
            <person name="Albersmeier A."/>
            <person name="Kalinowski J."/>
            <person name="Ruckert C."/>
        </authorList>
    </citation>
    <scope>NUCLEOTIDE SEQUENCE [LARGE SCALE GENOMIC DNA]</scope>
    <source>
        <strain evidence="8">Coryn-1</strain>
    </source>
</reference>
<evidence type="ECO:0000256" key="5">
    <source>
        <dbReference type="ARBA" id="ARBA00047942"/>
    </source>
</evidence>
<dbReference type="InterPro" id="IPR029063">
    <property type="entry name" value="SAM-dependent_MTases_sf"/>
</dbReference>
<evidence type="ECO:0000313" key="7">
    <source>
        <dbReference type="EMBL" id="AGS34735.1"/>
    </source>
</evidence>
<dbReference type="REBASE" id="67989">
    <property type="entry name" value="Cma45190ORF6310P"/>
</dbReference>
<dbReference type="InterPro" id="IPR011639">
    <property type="entry name" value="MethylTrfase_TaqI-like_dom"/>
</dbReference>
<dbReference type="GO" id="GO:0006304">
    <property type="term" value="P:DNA modification"/>
    <property type="evidence" value="ECO:0007669"/>
    <property type="project" value="InterPro"/>
</dbReference>
<proteinExistence type="predicted"/>
<organism evidence="7 8">
    <name type="scientific">Corynebacterium maris DSM 45190</name>
    <dbReference type="NCBI Taxonomy" id="1224163"/>
    <lineage>
        <taxon>Bacteria</taxon>
        <taxon>Bacillati</taxon>
        <taxon>Actinomycetota</taxon>
        <taxon>Actinomycetes</taxon>
        <taxon>Mycobacteriales</taxon>
        <taxon>Corynebacteriaceae</taxon>
        <taxon>Corynebacterium</taxon>
    </lineage>
</organism>
<dbReference type="RefSeq" id="WP_020934668.1">
    <property type="nucleotide sequence ID" value="NC_021915.1"/>
</dbReference>
<comment type="catalytic activity">
    <reaction evidence="5">
        <text>a 2'-deoxyadenosine in DNA + S-adenosyl-L-methionine = an N(6)-methyl-2'-deoxyadenosine in DNA + S-adenosyl-L-homocysteine + H(+)</text>
        <dbReference type="Rhea" id="RHEA:15197"/>
        <dbReference type="Rhea" id="RHEA-COMP:12418"/>
        <dbReference type="Rhea" id="RHEA-COMP:12419"/>
        <dbReference type="ChEBI" id="CHEBI:15378"/>
        <dbReference type="ChEBI" id="CHEBI:57856"/>
        <dbReference type="ChEBI" id="CHEBI:59789"/>
        <dbReference type="ChEBI" id="CHEBI:90615"/>
        <dbReference type="ChEBI" id="CHEBI:90616"/>
        <dbReference type="EC" id="2.1.1.72"/>
    </reaction>
</comment>
<dbReference type="PATRIC" id="fig|1224163.3.peg.1267"/>
<evidence type="ECO:0000256" key="1">
    <source>
        <dbReference type="ARBA" id="ARBA00011900"/>
    </source>
</evidence>
<dbReference type="eggNOG" id="COG1002">
    <property type="taxonomic scope" value="Bacteria"/>
</dbReference>
<evidence type="ECO:0000256" key="2">
    <source>
        <dbReference type="ARBA" id="ARBA00022603"/>
    </source>
</evidence>
<name>S5T2A9_9CORY</name>
<sequence>MDVVELREWAAWARGVLAASVRERVAVVMARGSPWRASDPGAVAEAEDALDRGVDVVEDVATAWFYRVAGLRLLAARGWTEISFAPDDADAALGAEAERRLLLARCRAWREVMPWVFEHEPGYVELLAPVGVLTPDGVWERLVVVLPESACRDVGVFGWLHQFYGAGRKDAVFAGFRRSEKASAADIAAVTQLFTPEWIARYLVQNSVGRAWLAGHPESRLARRMELYVPPPEAREDVRAVSCPQELTVLDPACGAGHLLLYAFELLHEIYEEAGYATPDIPGLILTHNLHGLEIDARVAAVASFSLTVTAWDRRPEASPSVAPRVRVLSSVSFSPEEVAELTAHSPDPVAEADLLTAFDDAASLGSLIRIDGEVTRRVRERLATRELDDGVRARVMRVLEQAKWVCSRYAVVVTNPPYMRSRHMTPVMSAYLRERYPSAKADLYSAFVGRCREFVSEGGLVAMITMHSWMFTGTYAPLRRELLANARIVTLAHLGVGAFAQIKGQVVQTAAFVLEVGEGLAERPGVFVRVTEYEGDVAKREALRRAAAGAAPELCFVRAGSVFARIPGSPIAYWLEPEVVEAYRSSRVVGDVARTAKGMDTGDNARFLRRWFEVSWSSTSLSGAREAARWFPYNKGGGARRWYGLREQVIDWAEDGAEVKAAQANTSRRARVANERLFFTEGFTWSTVSPGAFGARYTPGDAIFDNGGSTLFAEKETLWALGGLLNTRLSARLLEFLAPTINTQPGDVARLPVPETLPEIGAQVRECVAIAKADWDCYETSMDFQGSPLLSHEGSLAERVRAHLMDVEAWRARMRVLECEIEEAVSAAFDVPAPTQTGREPTLSSPDKKSVAADLVSFGVGCILGRYSLDVPGLVLADQGASVRDYLERVPDPSFAPAASAAVPLTAGLRGGNDLITRFEEFLAVAFGREQVAENLEFLASCLKVARVEDWFLGPAGGSRFYADHVRRYRNRPIYWLFSSGSGSFNALVPMHRYGPDTVAQVGGQLAQYRKAVQATHDPRLRGALTEIEAYRDEVLSPLRADPPIVDLHDGVRANYPKFGAALRKVTAL</sequence>
<keyword evidence="3" id="KW-0808">Transferase</keyword>
<evidence type="ECO:0000256" key="3">
    <source>
        <dbReference type="ARBA" id="ARBA00022679"/>
    </source>
</evidence>
<gene>
    <name evidence="7" type="ORF">B841_06310</name>
</gene>
<accession>S5T2A9</accession>
<dbReference type="KEGG" id="cmd:B841_06310"/>
<dbReference type="Proteomes" id="UP000015388">
    <property type="component" value="Chromosome"/>
</dbReference>
<dbReference type="eggNOG" id="COG0286">
    <property type="taxonomic scope" value="Bacteria"/>
</dbReference>
<keyword evidence="2" id="KW-0489">Methyltransferase</keyword>
<dbReference type="Gene3D" id="3.40.50.150">
    <property type="entry name" value="Vaccinia Virus protein VP39"/>
    <property type="match status" value="1"/>
</dbReference>
<evidence type="ECO:0000256" key="4">
    <source>
        <dbReference type="ARBA" id="ARBA00022691"/>
    </source>
</evidence>
<dbReference type="SUPFAM" id="SSF53335">
    <property type="entry name" value="S-adenosyl-L-methionine-dependent methyltransferases"/>
    <property type="match status" value="1"/>
</dbReference>
<dbReference type="InterPro" id="IPR047939">
    <property type="entry name" value="BREX_1_PglX"/>
</dbReference>
<dbReference type="InterPro" id="IPR002052">
    <property type="entry name" value="DNA_methylase_N6_adenine_CS"/>
</dbReference>
<dbReference type="GO" id="GO:0032259">
    <property type="term" value="P:methylation"/>
    <property type="evidence" value="ECO:0007669"/>
    <property type="project" value="UniProtKB-KW"/>
</dbReference>
<feature type="domain" description="Type II methyltransferase M.TaqI-like" evidence="6">
    <location>
        <begin position="288"/>
        <end position="495"/>
    </location>
</feature>
<dbReference type="EC" id="2.1.1.72" evidence="1"/>
<dbReference type="GO" id="GO:0003676">
    <property type="term" value="F:nucleic acid binding"/>
    <property type="evidence" value="ECO:0007669"/>
    <property type="project" value="InterPro"/>
</dbReference>
<dbReference type="GO" id="GO:0009007">
    <property type="term" value="F:site-specific DNA-methyltransferase (adenine-specific) activity"/>
    <property type="evidence" value="ECO:0007669"/>
    <property type="project" value="UniProtKB-EC"/>
</dbReference>
<dbReference type="STRING" id="1224163.B841_06310"/>
<evidence type="ECO:0000313" key="8">
    <source>
        <dbReference type="Proteomes" id="UP000015388"/>
    </source>
</evidence>
<dbReference type="Pfam" id="PF07669">
    <property type="entry name" value="Eco57I"/>
    <property type="match status" value="1"/>
</dbReference>
<dbReference type="PRINTS" id="PR00507">
    <property type="entry name" value="N12N6MTFRASE"/>
</dbReference>
<dbReference type="NCBIfam" id="NF033452">
    <property type="entry name" value="BREX_1_MTaseX"/>
    <property type="match status" value="1"/>
</dbReference>
<dbReference type="PANTHER" id="PTHR33841:SF1">
    <property type="entry name" value="DNA METHYLTRANSFERASE A"/>
    <property type="match status" value="1"/>
</dbReference>
<keyword evidence="4" id="KW-0949">S-adenosyl-L-methionine</keyword>
<evidence type="ECO:0000259" key="6">
    <source>
        <dbReference type="Pfam" id="PF07669"/>
    </source>
</evidence>
<dbReference type="HOGENOM" id="CLU_007510_1_0_11"/>
<dbReference type="AlphaFoldDB" id="S5T2A9"/>
<dbReference type="PANTHER" id="PTHR33841">
    <property type="entry name" value="DNA METHYLTRANSFERASE YEEA-RELATED"/>
    <property type="match status" value="1"/>
</dbReference>
<protein>
    <recommendedName>
        <fullName evidence="1">site-specific DNA-methyltransferase (adenine-specific)</fullName>
        <ecNumber evidence="1">2.1.1.72</ecNumber>
    </recommendedName>
</protein>
<dbReference type="InterPro" id="IPR050953">
    <property type="entry name" value="N4_N6_ade-DNA_methylase"/>
</dbReference>
<keyword evidence="8" id="KW-1185">Reference proteome</keyword>